<dbReference type="InterPro" id="IPR015096">
    <property type="entry name" value="FUBP_C"/>
</dbReference>
<feature type="domain" description="K Homology" evidence="6">
    <location>
        <begin position="247"/>
        <end position="317"/>
    </location>
</feature>
<feature type="region of interest" description="Disordered" evidence="5">
    <location>
        <begin position="516"/>
        <end position="540"/>
    </location>
</feature>
<dbReference type="InterPro" id="IPR004088">
    <property type="entry name" value="KH_dom_type_1"/>
</dbReference>
<dbReference type="PANTHER" id="PTHR10288">
    <property type="entry name" value="KH DOMAIN CONTAINING RNA BINDING PROTEIN"/>
    <property type="match status" value="1"/>
</dbReference>
<feature type="domain" description="K Homology" evidence="6">
    <location>
        <begin position="164"/>
        <end position="234"/>
    </location>
</feature>
<dbReference type="InterPro" id="IPR004087">
    <property type="entry name" value="KH_dom"/>
</dbReference>
<keyword evidence="2" id="KW-0677">Repeat</keyword>
<evidence type="ECO:0000313" key="7">
    <source>
        <dbReference type="EMBL" id="CBY35030.1"/>
    </source>
</evidence>
<evidence type="ECO:0000256" key="1">
    <source>
        <dbReference type="ARBA" id="ARBA00004123"/>
    </source>
</evidence>
<dbReference type="Proteomes" id="UP000011014">
    <property type="component" value="Unassembled WGS sequence"/>
</dbReference>
<feature type="domain" description="K Homology" evidence="6">
    <location>
        <begin position="355"/>
        <end position="427"/>
    </location>
</feature>
<dbReference type="GO" id="GO:0003723">
    <property type="term" value="F:RNA binding"/>
    <property type="evidence" value="ECO:0007669"/>
    <property type="project" value="UniProtKB-UniRule"/>
</dbReference>
<dbReference type="Pfam" id="PF00013">
    <property type="entry name" value="KH_1"/>
    <property type="match status" value="4"/>
</dbReference>
<dbReference type="GO" id="GO:0005634">
    <property type="term" value="C:nucleus"/>
    <property type="evidence" value="ECO:0007669"/>
    <property type="project" value="UniProtKB-SubCell"/>
</dbReference>
<feature type="non-terminal residue" evidence="7">
    <location>
        <position position="1"/>
    </location>
</feature>
<dbReference type="InterPro" id="IPR036612">
    <property type="entry name" value="KH_dom_type_1_sf"/>
</dbReference>
<dbReference type="GO" id="GO:0006355">
    <property type="term" value="P:regulation of DNA-templated transcription"/>
    <property type="evidence" value="ECO:0007669"/>
    <property type="project" value="InterPro"/>
</dbReference>
<dbReference type="SMART" id="SM00322">
    <property type="entry name" value="KH"/>
    <property type="match status" value="4"/>
</dbReference>
<dbReference type="EMBL" id="FN654575">
    <property type="protein sequence ID" value="CBY35030.1"/>
    <property type="molecule type" value="Genomic_DNA"/>
</dbReference>
<evidence type="ECO:0000259" key="6">
    <source>
        <dbReference type="SMART" id="SM00322"/>
    </source>
</evidence>
<dbReference type="Gene3D" id="3.30.1370.10">
    <property type="entry name" value="K Homology domain, type 1"/>
    <property type="match status" value="4"/>
</dbReference>
<evidence type="ECO:0000256" key="4">
    <source>
        <dbReference type="PROSITE-ProRule" id="PRU00117"/>
    </source>
</evidence>
<proteinExistence type="predicted"/>
<evidence type="ECO:0000256" key="2">
    <source>
        <dbReference type="ARBA" id="ARBA00022737"/>
    </source>
</evidence>
<dbReference type="PROSITE" id="PS50084">
    <property type="entry name" value="KH_TYPE_1"/>
    <property type="match status" value="4"/>
</dbReference>
<keyword evidence="3" id="KW-0539">Nucleus</keyword>
<accession>E4YHQ6</accession>
<keyword evidence="4" id="KW-0694">RNA-binding</keyword>
<name>E4YHQ6_OIKDI</name>
<evidence type="ECO:0000256" key="3">
    <source>
        <dbReference type="ARBA" id="ARBA00023242"/>
    </source>
</evidence>
<organism evidence="7">
    <name type="scientific">Oikopleura dioica</name>
    <name type="common">Tunicate</name>
    <dbReference type="NCBI Taxonomy" id="34765"/>
    <lineage>
        <taxon>Eukaryota</taxon>
        <taxon>Metazoa</taxon>
        <taxon>Chordata</taxon>
        <taxon>Tunicata</taxon>
        <taxon>Appendicularia</taxon>
        <taxon>Copelata</taxon>
        <taxon>Oikopleuridae</taxon>
        <taxon>Oikopleura</taxon>
    </lineage>
</organism>
<dbReference type="CDD" id="cd22396">
    <property type="entry name" value="KH-I_FUBP_rpt1"/>
    <property type="match status" value="1"/>
</dbReference>
<dbReference type="AlphaFoldDB" id="E4YHQ6"/>
<sequence length="564" mass="59926">LIYQGYLTQGPKMNGIENGNNLKRERGMEDFGASGAPQLYTQDGPPDAKRPMNDVFGGENLTTEEFPVPDAMVGLIIGRGGDQITKIQADSGCRVAVVPQSTGGTSRPCTLTGNPEQIEAAKKMLADIITRGSVKEGDVFNGHPAPSANDLMNQNVAATASLDGNCMEEIIIPHDKCGIVIGKAGNTLRNLRSQFGCSVNLDSTVNTGDPKPLRIAGPPDKVNLVVAEVHKMMAAKENITHTKVPDGQDQVTFMIPKVSVGVVIGKAGETINRIQEQTQTRIQFVPDDPKILERGCYIIGPQEGCLVAQKEVLEVVRKKMEEVEGSKQPMPKLVFDGKRYVKQDGMNASHHNGGGEQQVDYPVPASRAGVVIGKGGETINGIKEKTGAFVQINKNPPAEHPDWKYFTIRGNSQQIAHAQKLIQEKVGGPAPPGAAIANNSSGNGYSYTGGNSYGSNNSGGGGQQDYSAAWAQYYASISQQQAASAPAAAPAATGQPDYSKAWEEYFKKTGQTPQSYQASLAAQQPAAAPAPTPAAAPAAGGQDYSAQWAEYYRKLAEYQKAQGN</sequence>
<evidence type="ECO:0000256" key="5">
    <source>
        <dbReference type="SAM" id="MobiDB-lite"/>
    </source>
</evidence>
<gene>
    <name evidence="7" type="ORF">GSOID_T00026814001</name>
</gene>
<dbReference type="SUPFAM" id="SSF54791">
    <property type="entry name" value="Eukaryotic type KH-domain (KH-domain type I)"/>
    <property type="match status" value="4"/>
</dbReference>
<feature type="domain" description="K Homology" evidence="6">
    <location>
        <begin position="60"/>
        <end position="130"/>
    </location>
</feature>
<reference evidence="7" key="1">
    <citation type="journal article" date="2010" name="Science">
        <title>Plasticity of animal genome architecture unmasked by rapid evolution of a pelagic tunicate.</title>
        <authorList>
            <person name="Denoeud F."/>
            <person name="Henriet S."/>
            <person name="Mungpakdee S."/>
            <person name="Aury J.M."/>
            <person name="Da Silva C."/>
            <person name="Brinkmann H."/>
            <person name="Mikhaleva J."/>
            <person name="Olsen L.C."/>
            <person name="Jubin C."/>
            <person name="Canestro C."/>
            <person name="Bouquet J.M."/>
            <person name="Danks G."/>
            <person name="Poulain J."/>
            <person name="Campsteijn C."/>
            <person name="Adamski M."/>
            <person name="Cross I."/>
            <person name="Yadetie F."/>
            <person name="Muffato M."/>
            <person name="Louis A."/>
            <person name="Butcher S."/>
            <person name="Tsagkogeorga G."/>
            <person name="Konrad A."/>
            <person name="Singh S."/>
            <person name="Jensen M.F."/>
            <person name="Cong E.H."/>
            <person name="Eikeseth-Otteraa H."/>
            <person name="Noel B."/>
            <person name="Anthouard V."/>
            <person name="Porcel B.M."/>
            <person name="Kachouri-Lafond R."/>
            <person name="Nishino A."/>
            <person name="Ugolini M."/>
            <person name="Chourrout P."/>
            <person name="Nishida H."/>
            <person name="Aasland R."/>
            <person name="Huzurbazar S."/>
            <person name="Westhof E."/>
            <person name="Delsuc F."/>
            <person name="Lehrach H."/>
            <person name="Reinhardt R."/>
            <person name="Weissenbach J."/>
            <person name="Roy S.W."/>
            <person name="Artiguenave F."/>
            <person name="Postlethwait J.H."/>
            <person name="Manak J.R."/>
            <person name="Thompson E.M."/>
            <person name="Jaillon O."/>
            <person name="Du Pasquier L."/>
            <person name="Boudinot P."/>
            <person name="Liberles D.A."/>
            <person name="Volff J.N."/>
            <person name="Philippe H."/>
            <person name="Lenhard B."/>
            <person name="Roest Crollius H."/>
            <person name="Wincker P."/>
            <person name="Chourrout D."/>
        </authorList>
    </citation>
    <scope>NUCLEOTIDE SEQUENCE [LARGE SCALE GENOMIC DNA]</scope>
</reference>
<comment type="subcellular location">
    <subcellularLocation>
        <location evidence="1">Nucleus</location>
    </subcellularLocation>
</comment>
<dbReference type="Pfam" id="PF09005">
    <property type="entry name" value="FUBP_C"/>
    <property type="match status" value="3"/>
</dbReference>
<protein>
    <recommendedName>
        <fullName evidence="6">K Homology domain-containing protein</fullName>
    </recommendedName>
</protein>